<accession>A0A6A6K0F5</accession>
<dbReference type="AlphaFoldDB" id="A0A6A6K0F5"/>
<sequence>MLVHAGQRAIEHLEQAVDGIKFTNGPEAPKWKECEECIHSKLSKMISRRPQREPATRPFQQIGVDLIQLRKTGEGCYNGDKWLLHLVCQFLRYHLGRTIKEKKKGTLTQVVKALLARIRVQHNAMV</sequence>
<reference evidence="1" key="1">
    <citation type="journal article" date="2020" name="Stud. Mycol.">
        <title>101 Dothideomycetes genomes: a test case for predicting lifestyles and emergence of pathogens.</title>
        <authorList>
            <person name="Haridas S."/>
            <person name="Albert R."/>
            <person name="Binder M."/>
            <person name="Bloem J."/>
            <person name="Labutti K."/>
            <person name="Salamov A."/>
            <person name="Andreopoulos B."/>
            <person name="Baker S."/>
            <person name="Barry K."/>
            <person name="Bills G."/>
            <person name="Bluhm B."/>
            <person name="Cannon C."/>
            <person name="Castanera R."/>
            <person name="Culley D."/>
            <person name="Daum C."/>
            <person name="Ezra D."/>
            <person name="Gonzalez J."/>
            <person name="Henrissat B."/>
            <person name="Kuo A."/>
            <person name="Liang C."/>
            <person name="Lipzen A."/>
            <person name="Lutzoni F."/>
            <person name="Magnuson J."/>
            <person name="Mondo S."/>
            <person name="Nolan M."/>
            <person name="Ohm R."/>
            <person name="Pangilinan J."/>
            <person name="Park H.-J."/>
            <person name="Ramirez L."/>
            <person name="Alfaro M."/>
            <person name="Sun H."/>
            <person name="Tritt A."/>
            <person name="Yoshinaga Y."/>
            <person name="Zwiers L.-H."/>
            <person name="Turgeon B."/>
            <person name="Goodwin S."/>
            <person name="Spatafora J."/>
            <person name="Crous P."/>
            <person name="Grigoriev I."/>
        </authorList>
    </citation>
    <scope>NUCLEOTIDE SEQUENCE</scope>
    <source>
        <strain evidence="1">CBS 379.55</strain>
    </source>
</reference>
<dbReference type="RefSeq" id="XP_033659063.1">
    <property type="nucleotide sequence ID" value="XM_033801871.1"/>
</dbReference>
<dbReference type="InterPro" id="IPR036397">
    <property type="entry name" value="RNaseH_sf"/>
</dbReference>
<name>A0A6A6K0F5_WESOR</name>
<keyword evidence="2" id="KW-1185">Reference proteome</keyword>
<evidence type="ECO:0000313" key="1">
    <source>
        <dbReference type="EMBL" id="KAF2281526.1"/>
    </source>
</evidence>
<dbReference type="GO" id="GO:0003676">
    <property type="term" value="F:nucleic acid binding"/>
    <property type="evidence" value="ECO:0007669"/>
    <property type="project" value="InterPro"/>
</dbReference>
<dbReference type="OrthoDB" id="3761656at2759"/>
<organism evidence="1 2">
    <name type="scientific">Westerdykella ornata</name>
    <dbReference type="NCBI Taxonomy" id="318751"/>
    <lineage>
        <taxon>Eukaryota</taxon>
        <taxon>Fungi</taxon>
        <taxon>Dikarya</taxon>
        <taxon>Ascomycota</taxon>
        <taxon>Pezizomycotina</taxon>
        <taxon>Dothideomycetes</taxon>
        <taxon>Pleosporomycetidae</taxon>
        <taxon>Pleosporales</taxon>
        <taxon>Sporormiaceae</taxon>
        <taxon>Westerdykella</taxon>
    </lineage>
</organism>
<feature type="non-terminal residue" evidence="1">
    <location>
        <position position="126"/>
    </location>
</feature>
<gene>
    <name evidence="1" type="ORF">EI97DRAFT_473075</name>
</gene>
<evidence type="ECO:0000313" key="2">
    <source>
        <dbReference type="Proteomes" id="UP000800097"/>
    </source>
</evidence>
<dbReference type="Proteomes" id="UP000800097">
    <property type="component" value="Unassembled WGS sequence"/>
</dbReference>
<dbReference type="EMBL" id="ML986484">
    <property type="protein sequence ID" value="KAF2281526.1"/>
    <property type="molecule type" value="Genomic_DNA"/>
</dbReference>
<proteinExistence type="predicted"/>
<dbReference type="GeneID" id="54555046"/>
<protein>
    <submittedName>
        <fullName evidence="1">Uncharacterized protein</fullName>
    </submittedName>
</protein>
<dbReference type="Gene3D" id="3.30.420.10">
    <property type="entry name" value="Ribonuclease H-like superfamily/Ribonuclease H"/>
    <property type="match status" value="1"/>
</dbReference>